<keyword evidence="6" id="KW-1185">Reference proteome</keyword>
<reference evidence="5 6" key="1">
    <citation type="submission" date="2024-10" db="EMBL/GenBank/DDBJ databases">
        <title>The Natural Products Discovery Center: Release of the First 8490 Sequenced Strains for Exploring Actinobacteria Biosynthetic Diversity.</title>
        <authorList>
            <person name="Kalkreuter E."/>
            <person name="Kautsar S.A."/>
            <person name="Yang D."/>
            <person name="Bader C.D."/>
            <person name="Teijaro C.N."/>
            <person name="Fluegel L."/>
            <person name="Davis C.M."/>
            <person name="Simpson J.R."/>
            <person name="Lauterbach L."/>
            <person name="Steele A.D."/>
            <person name="Gui C."/>
            <person name="Meng S."/>
            <person name="Li G."/>
            <person name="Viehrig K."/>
            <person name="Ye F."/>
            <person name="Su P."/>
            <person name="Kiefer A.F."/>
            <person name="Nichols A."/>
            <person name="Cepeda A.J."/>
            <person name="Yan W."/>
            <person name="Fan B."/>
            <person name="Jiang Y."/>
            <person name="Adhikari A."/>
            <person name="Zheng C.-J."/>
            <person name="Schuster L."/>
            <person name="Cowan T.M."/>
            <person name="Smanski M.J."/>
            <person name="Chevrette M.G."/>
            <person name="De Carvalho L.P.S."/>
            <person name="Shen B."/>
        </authorList>
    </citation>
    <scope>NUCLEOTIDE SEQUENCE [LARGE SCALE GENOMIC DNA]</scope>
    <source>
        <strain evidence="5 6">NPDC053399</strain>
    </source>
</reference>
<dbReference type="Gene3D" id="2.60.40.2230">
    <property type="entry name" value="Uncharacterised protein YcnI-like PF07987, DUF1775"/>
    <property type="match status" value="1"/>
</dbReference>
<feature type="signal peptide" evidence="3">
    <location>
        <begin position="1"/>
        <end position="29"/>
    </location>
</feature>
<evidence type="ECO:0000259" key="4">
    <source>
        <dbReference type="Pfam" id="PF07987"/>
    </source>
</evidence>
<feature type="transmembrane region" description="Helical" evidence="2">
    <location>
        <begin position="213"/>
        <end position="233"/>
    </location>
</feature>
<name>A0ABW8CCS7_9ACTN</name>
<feature type="domain" description="YncI copper-binding" evidence="4">
    <location>
        <begin position="30"/>
        <end position="175"/>
    </location>
</feature>
<comment type="caution">
    <text evidence="5">The sequence shown here is derived from an EMBL/GenBank/DDBJ whole genome shotgun (WGS) entry which is preliminary data.</text>
</comment>
<evidence type="ECO:0000313" key="5">
    <source>
        <dbReference type="EMBL" id="MFI9103878.1"/>
    </source>
</evidence>
<keyword evidence="2" id="KW-1133">Transmembrane helix</keyword>
<accession>A0ABW8CCS7</accession>
<evidence type="ECO:0000256" key="2">
    <source>
        <dbReference type="SAM" id="Phobius"/>
    </source>
</evidence>
<evidence type="ECO:0000256" key="1">
    <source>
        <dbReference type="SAM" id="MobiDB-lite"/>
    </source>
</evidence>
<dbReference type="EMBL" id="JBITYG010000008">
    <property type="protein sequence ID" value="MFI9103878.1"/>
    <property type="molecule type" value="Genomic_DNA"/>
</dbReference>
<organism evidence="5 6">
    <name type="scientific">Streptomyces fildesensis</name>
    <dbReference type="NCBI Taxonomy" id="375757"/>
    <lineage>
        <taxon>Bacteria</taxon>
        <taxon>Bacillati</taxon>
        <taxon>Actinomycetota</taxon>
        <taxon>Actinomycetes</taxon>
        <taxon>Kitasatosporales</taxon>
        <taxon>Streptomycetaceae</taxon>
        <taxon>Streptomyces</taxon>
    </lineage>
</organism>
<gene>
    <name evidence="5" type="ORF">ACIGXA_25505</name>
</gene>
<keyword evidence="2" id="KW-0812">Transmembrane</keyword>
<dbReference type="Proteomes" id="UP001614394">
    <property type="component" value="Unassembled WGS sequence"/>
</dbReference>
<feature type="chain" id="PRO_5047188847" evidence="3">
    <location>
        <begin position="30"/>
        <end position="239"/>
    </location>
</feature>
<evidence type="ECO:0000256" key="3">
    <source>
        <dbReference type="SAM" id="SignalP"/>
    </source>
</evidence>
<proteinExistence type="predicted"/>
<evidence type="ECO:0000313" key="6">
    <source>
        <dbReference type="Proteomes" id="UP001614394"/>
    </source>
</evidence>
<dbReference type="Pfam" id="PF07987">
    <property type="entry name" value="DUF1775"/>
    <property type="match status" value="1"/>
</dbReference>
<dbReference type="RefSeq" id="WP_399653537.1">
    <property type="nucleotide sequence ID" value="NZ_JBITYG010000008.1"/>
</dbReference>
<keyword evidence="2" id="KW-0472">Membrane</keyword>
<protein>
    <submittedName>
        <fullName evidence="5">YcnI family protein</fullName>
    </submittedName>
</protein>
<keyword evidence="3" id="KW-0732">Signal</keyword>
<dbReference type="InterPro" id="IPR038507">
    <property type="entry name" value="YcnI-like_sf"/>
</dbReference>
<feature type="region of interest" description="Disordered" evidence="1">
    <location>
        <begin position="184"/>
        <end position="207"/>
    </location>
</feature>
<dbReference type="InterPro" id="IPR012533">
    <property type="entry name" value="YcnI-copper_dom"/>
</dbReference>
<sequence length="239" mass="24707">MNSSRMRRLTTVGALTGSALLMAAVPAFAHVSVTPSSAPKGGYSTVAFKVPNERDNASTIKVEVNLPADHPIASVSTQAVPGWKVEVTKTKLAKPMTMHGKQVTEAVTKITWSGGTIEPGQFQQFPVSFGPLPDDTDQLVFKALQTYSNNEVVRWIEEEKAGAAEPANPAPALKLTAAATDAHGAAAPAADTKAKDTTTAAADSDSSDSTARILGVAGIVIGVIGVAFGVLAGRRRTSA</sequence>
<dbReference type="CDD" id="cd08545">
    <property type="entry name" value="YcnI_like"/>
    <property type="match status" value="1"/>
</dbReference>